<dbReference type="Proteomes" id="UP000285750">
    <property type="component" value="Unassembled WGS sequence"/>
</dbReference>
<dbReference type="Proteomes" id="UP000260862">
    <property type="component" value="Unassembled WGS sequence"/>
</dbReference>
<dbReference type="Proteomes" id="UP000285109">
    <property type="component" value="Unassembled WGS sequence"/>
</dbReference>
<feature type="domain" description="D-isomer specific 2-hydroxyacid dehydrogenase catalytic" evidence="2">
    <location>
        <begin position="21"/>
        <end position="305"/>
    </location>
</feature>
<proteinExistence type="inferred from homology"/>
<keyword evidence="1" id="KW-0560">Oxidoreductase</keyword>
<dbReference type="PANTHER" id="PTHR42938">
    <property type="entry name" value="FORMATE DEHYDROGENASE 1"/>
    <property type="match status" value="1"/>
</dbReference>
<comment type="caution">
    <text evidence="4">The sequence shown here is derived from an EMBL/GenBank/DDBJ whole genome shotgun (WGS) entry which is preliminary data.</text>
</comment>
<evidence type="ECO:0000313" key="7">
    <source>
        <dbReference type="EMBL" id="RHH45788.1"/>
    </source>
</evidence>
<dbReference type="Pfam" id="PF02826">
    <property type="entry name" value="2-Hacid_dh_C"/>
    <property type="match status" value="1"/>
</dbReference>
<dbReference type="GO" id="GO:0051287">
    <property type="term" value="F:NAD binding"/>
    <property type="evidence" value="ECO:0007669"/>
    <property type="project" value="InterPro"/>
</dbReference>
<dbReference type="InterPro" id="IPR036291">
    <property type="entry name" value="NAD(P)-bd_dom_sf"/>
</dbReference>
<protein>
    <submittedName>
        <fullName evidence="4">3-phosphoglycerate dehydrogenase</fullName>
    </submittedName>
</protein>
<dbReference type="Pfam" id="PF00389">
    <property type="entry name" value="2-Hacid_dh"/>
    <property type="match status" value="1"/>
</dbReference>
<dbReference type="PANTHER" id="PTHR42938:SF47">
    <property type="entry name" value="HYDROXYPYRUVATE REDUCTASE"/>
    <property type="match status" value="1"/>
</dbReference>
<dbReference type="SUPFAM" id="SSF51735">
    <property type="entry name" value="NAD(P)-binding Rossmann-fold domains"/>
    <property type="match status" value="1"/>
</dbReference>
<dbReference type="EMBL" id="QRHQ01000037">
    <property type="protein sequence ID" value="RHF87054.1"/>
    <property type="molecule type" value="Genomic_DNA"/>
</dbReference>
<evidence type="ECO:0000313" key="4">
    <source>
        <dbReference type="EMBL" id="RGK50362.1"/>
    </source>
</evidence>
<dbReference type="Proteomes" id="UP000284998">
    <property type="component" value="Unassembled WGS sequence"/>
</dbReference>
<dbReference type="EMBL" id="QRUY01000001">
    <property type="protein sequence ID" value="RGS10753.1"/>
    <property type="molecule type" value="Genomic_DNA"/>
</dbReference>
<evidence type="ECO:0000313" key="6">
    <source>
        <dbReference type="EMBL" id="RHF87054.1"/>
    </source>
</evidence>
<evidence type="ECO:0000256" key="1">
    <source>
        <dbReference type="RuleBase" id="RU003719"/>
    </source>
</evidence>
<evidence type="ECO:0000313" key="10">
    <source>
        <dbReference type="Proteomes" id="UP000283485"/>
    </source>
</evidence>
<dbReference type="FunFam" id="3.40.50.720:FF:000492">
    <property type="entry name" value="D3-phosphoglycerate dehydrogenase, putative"/>
    <property type="match status" value="1"/>
</dbReference>
<dbReference type="AlphaFoldDB" id="A0A3E4MLX5"/>
<sequence>MKVLVATEKPFAKVAIDGIRKEIEAAGYELALLEKYTEKQQLLDAVKDANAVIIRSDIIDKEVLDAAKELKIVVRAGAGYDNVDLEAATAHGVCVMNTPGQNSNAVAELAFGMMIMAVRNFYDGKSGTELMGKKLGIHAYGNVGRNVARIAKGIGMDIYAYDAYCPKEAMVADGVKPVDSAEELYATCNVVSLHIPATAETKNSIDYDLVNRMPKNGLLVNTARKEVINEADLLRLMNDRPDLKYVTDIMPAHHDEFADHFPGRYFSTPKKMGAQTAEANINAGIAAARQIVGFLKDGCEKFRVNKK</sequence>
<evidence type="ECO:0000313" key="11">
    <source>
        <dbReference type="Proteomes" id="UP000284998"/>
    </source>
</evidence>
<dbReference type="EMBL" id="QRJS01000013">
    <property type="protein sequence ID" value="RHH45788.1"/>
    <property type="molecule type" value="Genomic_DNA"/>
</dbReference>
<dbReference type="GO" id="GO:0016616">
    <property type="term" value="F:oxidoreductase activity, acting on the CH-OH group of donors, NAD or NADP as acceptor"/>
    <property type="evidence" value="ECO:0007669"/>
    <property type="project" value="InterPro"/>
</dbReference>
<dbReference type="EMBL" id="QRQK01000057">
    <property type="protein sequence ID" value="RHM91432.1"/>
    <property type="molecule type" value="Genomic_DNA"/>
</dbReference>
<accession>A0A3E4MLX5</accession>
<evidence type="ECO:0000313" key="9">
    <source>
        <dbReference type="Proteomes" id="UP000260862"/>
    </source>
</evidence>
<organism evidence="4 9">
    <name type="scientific">Phocaeicola plebeius</name>
    <dbReference type="NCBI Taxonomy" id="310297"/>
    <lineage>
        <taxon>Bacteria</taxon>
        <taxon>Pseudomonadati</taxon>
        <taxon>Bacteroidota</taxon>
        <taxon>Bacteroidia</taxon>
        <taxon>Bacteroidales</taxon>
        <taxon>Bacteroidaceae</taxon>
        <taxon>Phocaeicola</taxon>
    </lineage>
</organism>
<dbReference type="RefSeq" id="WP_007563978.1">
    <property type="nucleotide sequence ID" value="NZ_CABKPU010000002.1"/>
</dbReference>
<reference evidence="9 10" key="1">
    <citation type="submission" date="2018-08" db="EMBL/GenBank/DDBJ databases">
        <title>A genome reference for cultivated species of the human gut microbiota.</title>
        <authorList>
            <person name="Zou Y."/>
            <person name="Xue W."/>
            <person name="Luo G."/>
        </authorList>
    </citation>
    <scope>NUCLEOTIDE SEQUENCE [LARGE SCALE GENOMIC DNA]</scope>
    <source>
        <strain evidence="5 13">AF24-16AC</strain>
        <strain evidence="8 12">AF31-28B-AC</strain>
        <strain evidence="7 11">AM17-44</strain>
        <strain evidence="6 10">AM23-23</strain>
        <strain evidence="4 9">TF10-3AC</strain>
    </source>
</reference>
<evidence type="ECO:0000259" key="3">
    <source>
        <dbReference type="Pfam" id="PF02826"/>
    </source>
</evidence>
<keyword evidence="9" id="KW-1185">Reference proteome</keyword>
<name>A0A3E4MLX5_9BACT</name>
<dbReference type="EMBL" id="QSQT01000052">
    <property type="protein sequence ID" value="RGK50362.1"/>
    <property type="molecule type" value="Genomic_DNA"/>
</dbReference>
<dbReference type="Gene3D" id="3.40.50.720">
    <property type="entry name" value="NAD(P)-binding Rossmann-like Domain"/>
    <property type="match status" value="2"/>
</dbReference>
<gene>
    <name evidence="7" type="ORF">DW204_07170</name>
    <name evidence="6" type="ORF">DW653_14170</name>
    <name evidence="5" type="ORF">DWY14_01080</name>
    <name evidence="8" type="ORF">DWZ34_17070</name>
    <name evidence="4" type="ORF">DXD04_16160</name>
</gene>
<evidence type="ECO:0000259" key="2">
    <source>
        <dbReference type="Pfam" id="PF00389"/>
    </source>
</evidence>
<comment type="similarity">
    <text evidence="1">Belongs to the D-isomer specific 2-hydroxyacid dehydrogenase family.</text>
</comment>
<dbReference type="InterPro" id="IPR006140">
    <property type="entry name" value="D-isomer_DH_NAD-bd"/>
</dbReference>
<evidence type="ECO:0000313" key="12">
    <source>
        <dbReference type="Proteomes" id="UP000285109"/>
    </source>
</evidence>
<evidence type="ECO:0000313" key="8">
    <source>
        <dbReference type="EMBL" id="RHM91432.1"/>
    </source>
</evidence>
<dbReference type="Proteomes" id="UP000283485">
    <property type="component" value="Unassembled WGS sequence"/>
</dbReference>
<dbReference type="SUPFAM" id="SSF52283">
    <property type="entry name" value="Formate/glycerate dehydrogenase catalytic domain-like"/>
    <property type="match status" value="1"/>
</dbReference>
<evidence type="ECO:0000313" key="13">
    <source>
        <dbReference type="Proteomes" id="UP000285750"/>
    </source>
</evidence>
<dbReference type="GeneID" id="43186177"/>
<dbReference type="InterPro" id="IPR006139">
    <property type="entry name" value="D-isomer_2_OHA_DH_cat_dom"/>
</dbReference>
<feature type="domain" description="D-isomer specific 2-hydroxyacid dehydrogenase NAD-binding" evidence="3">
    <location>
        <begin position="123"/>
        <end position="250"/>
    </location>
</feature>
<evidence type="ECO:0000313" key="5">
    <source>
        <dbReference type="EMBL" id="RGS10753.1"/>
    </source>
</evidence>